<sequence>MNMKAGDPLSTGSSRNPAGKKNEKFGGATFLQKDGVLLKLFEKSFTKNFFMVSGCFPVVFQLFSGSAR</sequence>
<dbReference type="EMBL" id="JABXXS010000013">
    <property type="protein sequence ID" value="NVN36752.1"/>
    <property type="molecule type" value="Genomic_DNA"/>
</dbReference>
<organism evidence="2 3">
    <name type="scientific">Komagataeibacter swingsii</name>
    <dbReference type="NCBI Taxonomy" id="215220"/>
    <lineage>
        <taxon>Bacteria</taxon>
        <taxon>Pseudomonadati</taxon>
        <taxon>Pseudomonadota</taxon>
        <taxon>Alphaproteobacteria</taxon>
        <taxon>Acetobacterales</taxon>
        <taxon>Acetobacteraceae</taxon>
        <taxon>Komagataeibacter</taxon>
    </lineage>
</organism>
<feature type="region of interest" description="Disordered" evidence="1">
    <location>
        <begin position="1"/>
        <end position="25"/>
    </location>
</feature>
<gene>
    <name evidence="2" type="ORF">HUK81_07340</name>
</gene>
<reference evidence="2 3" key="1">
    <citation type="submission" date="2020-06" db="EMBL/GenBank/DDBJ databases">
        <title>Description of novel acetic acid bacteria.</title>
        <authorList>
            <person name="Sombolestani A."/>
        </authorList>
    </citation>
    <scope>NUCLEOTIDE SEQUENCE [LARGE SCALE GENOMIC DNA]</scope>
    <source>
        <strain evidence="2 3">LMG 25</strain>
    </source>
</reference>
<proteinExistence type="predicted"/>
<name>A0A850P4S6_9PROT</name>
<evidence type="ECO:0000256" key="1">
    <source>
        <dbReference type="SAM" id="MobiDB-lite"/>
    </source>
</evidence>
<comment type="caution">
    <text evidence="2">The sequence shown here is derived from an EMBL/GenBank/DDBJ whole genome shotgun (WGS) entry which is preliminary data.</text>
</comment>
<dbReference type="Proteomes" id="UP000522590">
    <property type="component" value="Unassembled WGS sequence"/>
</dbReference>
<protein>
    <submittedName>
        <fullName evidence="2">Uncharacterized protein</fullName>
    </submittedName>
</protein>
<evidence type="ECO:0000313" key="2">
    <source>
        <dbReference type="EMBL" id="NVN36752.1"/>
    </source>
</evidence>
<dbReference type="RefSeq" id="WP_176642936.1">
    <property type="nucleotide sequence ID" value="NZ_JABXXS010000013.1"/>
</dbReference>
<accession>A0A850P4S6</accession>
<evidence type="ECO:0000313" key="3">
    <source>
        <dbReference type="Proteomes" id="UP000522590"/>
    </source>
</evidence>
<dbReference type="AlphaFoldDB" id="A0A850P4S6"/>